<proteinExistence type="predicted"/>
<sequence>MTDVHEIMLAAGDVKLSALLAEPTHAPPRAVIVAVHGSGMRAGYFHGQATPELSLLALGARLGFTVLSIDRPGYGLSALRLPKGQELNGQVTTLLAALTDFTRSRPTGAGLFLLAHSHGGKLALAVAADERRPNFIGADVSGVGYRYAEDVRSMPAFDTRAAQLKHWGPLGLYPPDTFRLAASLTATVPEREQEELLGWPDVFADIIGRVNIPLRFTFAQHERWWSHDEEALTELAELLPTGARMERLPNAGHNISLGWAARSYHLKALAFLEECLVSREVGQQGADSP</sequence>
<dbReference type="EMBL" id="BSQG01000004">
    <property type="protein sequence ID" value="GLU48681.1"/>
    <property type="molecule type" value="Genomic_DNA"/>
</dbReference>
<evidence type="ECO:0000313" key="2">
    <source>
        <dbReference type="EMBL" id="GLU48681.1"/>
    </source>
</evidence>
<dbReference type="Proteomes" id="UP001165092">
    <property type="component" value="Unassembled WGS sequence"/>
</dbReference>
<dbReference type="SUPFAM" id="SSF53474">
    <property type="entry name" value="alpha/beta-Hydrolases"/>
    <property type="match status" value="1"/>
</dbReference>
<organism evidence="2 3">
    <name type="scientific">Nocardiopsis ansamitocini</name>
    <dbReference type="NCBI Taxonomy" id="1670832"/>
    <lineage>
        <taxon>Bacteria</taxon>
        <taxon>Bacillati</taxon>
        <taxon>Actinomycetota</taxon>
        <taxon>Actinomycetes</taxon>
        <taxon>Streptosporangiales</taxon>
        <taxon>Nocardiopsidaceae</taxon>
        <taxon>Nocardiopsis</taxon>
    </lineage>
</organism>
<reference evidence="2" key="1">
    <citation type="submission" date="2023-02" db="EMBL/GenBank/DDBJ databases">
        <title>Nocardiopsis ansamitocini NBRC 112285.</title>
        <authorList>
            <person name="Ichikawa N."/>
            <person name="Sato H."/>
            <person name="Tonouchi N."/>
        </authorList>
    </citation>
    <scope>NUCLEOTIDE SEQUENCE</scope>
    <source>
        <strain evidence="2">NBRC 112285</strain>
    </source>
</reference>
<protein>
    <submittedName>
        <fullName evidence="2">Thioesterase</fullName>
    </submittedName>
</protein>
<dbReference type="InterPro" id="IPR000073">
    <property type="entry name" value="AB_hydrolase_1"/>
</dbReference>
<comment type="caution">
    <text evidence="2">The sequence shown here is derived from an EMBL/GenBank/DDBJ whole genome shotgun (WGS) entry which is preliminary data.</text>
</comment>
<dbReference type="RefSeq" id="WP_285760139.1">
    <property type="nucleotide sequence ID" value="NZ_BSQG01000004.1"/>
</dbReference>
<gene>
    <name evidence="2" type="ORF">Nans01_30320</name>
</gene>
<evidence type="ECO:0000259" key="1">
    <source>
        <dbReference type="Pfam" id="PF12697"/>
    </source>
</evidence>
<keyword evidence="3" id="KW-1185">Reference proteome</keyword>
<dbReference type="InterPro" id="IPR029058">
    <property type="entry name" value="AB_hydrolase_fold"/>
</dbReference>
<dbReference type="Pfam" id="PF12697">
    <property type="entry name" value="Abhydrolase_6"/>
    <property type="match status" value="1"/>
</dbReference>
<accession>A0A9W6P7Z0</accession>
<dbReference type="Gene3D" id="3.40.50.1820">
    <property type="entry name" value="alpha/beta hydrolase"/>
    <property type="match status" value="1"/>
</dbReference>
<dbReference type="AlphaFoldDB" id="A0A9W6P7Z0"/>
<name>A0A9W6P7Z0_9ACTN</name>
<feature type="domain" description="AB hydrolase-1" evidence="1">
    <location>
        <begin position="32"/>
        <end position="255"/>
    </location>
</feature>
<evidence type="ECO:0000313" key="3">
    <source>
        <dbReference type="Proteomes" id="UP001165092"/>
    </source>
</evidence>
<dbReference type="GO" id="GO:0003824">
    <property type="term" value="F:catalytic activity"/>
    <property type="evidence" value="ECO:0007669"/>
    <property type="project" value="UniProtKB-ARBA"/>
</dbReference>